<feature type="domain" description="Saccharopine dehydrogenase NADP binding" evidence="3">
    <location>
        <begin position="7"/>
        <end position="173"/>
    </location>
</feature>
<dbReference type="GO" id="GO:0005739">
    <property type="term" value="C:mitochondrion"/>
    <property type="evidence" value="ECO:0007669"/>
    <property type="project" value="TreeGrafter"/>
</dbReference>
<dbReference type="InterPro" id="IPR051276">
    <property type="entry name" value="Saccharopine_DH-like_oxidrdct"/>
</dbReference>
<evidence type="ECO:0000313" key="5">
    <source>
        <dbReference type="EMBL" id="CAF3759261.1"/>
    </source>
</evidence>
<evidence type="ECO:0000256" key="1">
    <source>
        <dbReference type="ARBA" id="ARBA00038048"/>
    </source>
</evidence>
<gene>
    <name evidence="4" type="ORF">IZO911_LOCUS15413</name>
    <name evidence="5" type="ORF">KXQ929_LOCUS14701</name>
</gene>
<dbReference type="EMBL" id="CAJOBB010000825">
    <property type="protein sequence ID" value="CAF3759261.1"/>
    <property type="molecule type" value="Genomic_DNA"/>
</dbReference>
<dbReference type="GO" id="GO:0005886">
    <property type="term" value="C:plasma membrane"/>
    <property type="evidence" value="ECO:0007669"/>
    <property type="project" value="TreeGrafter"/>
</dbReference>
<dbReference type="Proteomes" id="UP000663868">
    <property type="component" value="Unassembled WGS sequence"/>
</dbReference>
<dbReference type="AlphaFoldDB" id="A0A818Z5A2"/>
<dbReference type="PANTHER" id="PTHR12286">
    <property type="entry name" value="SACCHAROPINE DEHYDROGENASE-LIKE OXIDOREDUCTASE"/>
    <property type="match status" value="1"/>
</dbReference>
<comment type="similarity">
    <text evidence="1">Belongs to the saccharopine dehydrogenase family.</text>
</comment>
<dbReference type="EMBL" id="CAJNOE010000133">
    <property type="protein sequence ID" value="CAF0958594.1"/>
    <property type="molecule type" value="Genomic_DNA"/>
</dbReference>
<keyword evidence="2" id="KW-0472">Membrane</keyword>
<protein>
    <recommendedName>
        <fullName evidence="3">Saccharopine dehydrogenase NADP binding domain-containing protein</fullName>
    </recommendedName>
</protein>
<proteinExistence type="inferred from homology"/>
<dbReference type="Proteomes" id="UP000663860">
    <property type="component" value="Unassembled WGS sequence"/>
</dbReference>
<comment type="caution">
    <text evidence="5">The sequence shown here is derived from an EMBL/GenBank/DDBJ whole genome shotgun (WGS) entry which is preliminary data.</text>
</comment>
<sequence>MSNRLDVIIFGASGYTGQYVIEEMARKGKQFGFKWGIAGRTVDKLKQVLQQASKFTGVEYNSYFDENTVLNIEVIPYFRFLIQISYKSIENLDSTIDTITANVTNKQSLVDMCARTKVLINCVGPYRHYGEPVVQACLEARTHYIDISGEPQFLETMQLQYDSQAAERETIIVGSCGFDSLVADLGVETIRQECDQKNLDIAFIESFLSMKHAKTTGGLIHYATWESAVYGFSHAKELKNIRKQLFQQKLPYSKYKIERRPIFKTALDGKPTWALPFPGSDKSVVQRTQYFNYTQLNKKPIRFQPYLQISSLFTVVQILFFASIFSLLTKFKLGIQCLLKYPGLFSGGCVTHEGPTRAECEQASFKMTFVTHTENKQKLTHELTGPDPGYLGTSKMLIACAVMLLKENDRLPVKGGVLTPGAAFGRTILMDYLEKEGFSMTRK</sequence>
<keyword evidence="2" id="KW-0812">Transmembrane</keyword>
<evidence type="ECO:0000313" key="6">
    <source>
        <dbReference type="Proteomes" id="UP000663868"/>
    </source>
</evidence>
<evidence type="ECO:0000259" key="3">
    <source>
        <dbReference type="Pfam" id="PF03435"/>
    </source>
</evidence>
<keyword evidence="2" id="KW-1133">Transmembrane helix</keyword>
<dbReference type="InterPro" id="IPR036291">
    <property type="entry name" value="NAD(P)-bd_dom_sf"/>
</dbReference>
<dbReference type="Gene3D" id="3.40.50.720">
    <property type="entry name" value="NAD(P)-binding Rossmann-like Domain"/>
    <property type="match status" value="1"/>
</dbReference>
<reference evidence="5" key="1">
    <citation type="submission" date="2021-02" db="EMBL/GenBank/DDBJ databases">
        <authorList>
            <person name="Nowell W R."/>
        </authorList>
    </citation>
    <scope>NUCLEOTIDE SEQUENCE</scope>
</reference>
<dbReference type="PANTHER" id="PTHR12286:SF5">
    <property type="entry name" value="SACCHAROPINE DEHYDROGENASE-LIKE OXIDOREDUCTASE"/>
    <property type="match status" value="1"/>
</dbReference>
<dbReference type="GO" id="GO:0009247">
    <property type="term" value="P:glycolipid biosynthetic process"/>
    <property type="evidence" value="ECO:0007669"/>
    <property type="project" value="TreeGrafter"/>
</dbReference>
<evidence type="ECO:0000313" key="4">
    <source>
        <dbReference type="EMBL" id="CAF0958594.1"/>
    </source>
</evidence>
<feature type="transmembrane region" description="Helical" evidence="2">
    <location>
        <begin position="306"/>
        <end position="328"/>
    </location>
</feature>
<dbReference type="Pfam" id="PF03435">
    <property type="entry name" value="Sacchrp_dh_NADP"/>
    <property type="match status" value="1"/>
</dbReference>
<dbReference type="GO" id="GO:0005811">
    <property type="term" value="C:lipid droplet"/>
    <property type="evidence" value="ECO:0007669"/>
    <property type="project" value="TreeGrafter"/>
</dbReference>
<evidence type="ECO:0000256" key="2">
    <source>
        <dbReference type="SAM" id="Phobius"/>
    </source>
</evidence>
<dbReference type="SUPFAM" id="SSF51735">
    <property type="entry name" value="NAD(P)-binding Rossmann-fold domains"/>
    <property type="match status" value="1"/>
</dbReference>
<name>A0A818Z5A2_9BILA</name>
<accession>A0A818Z5A2</accession>
<dbReference type="InterPro" id="IPR005097">
    <property type="entry name" value="Sacchrp_dh_NADP-bd"/>
</dbReference>
<organism evidence="5 6">
    <name type="scientific">Adineta steineri</name>
    <dbReference type="NCBI Taxonomy" id="433720"/>
    <lineage>
        <taxon>Eukaryota</taxon>
        <taxon>Metazoa</taxon>
        <taxon>Spiralia</taxon>
        <taxon>Gnathifera</taxon>
        <taxon>Rotifera</taxon>
        <taxon>Eurotatoria</taxon>
        <taxon>Bdelloidea</taxon>
        <taxon>Adinetida</taxon>
        <taxon>Adinetidae</taxon>
        <taxon>Adineta</taxon>
    </lineage>
</organism>